<accession>A0A179IC03</accession>
<dbReference type="OrthoDB" id="426293at2759"/>
<protein>
    <recommendedName>
        <fullName evidence="7">F-box domain-containing protein</fullName>
    </recommendedName>
</protein>
<evidence type="ECO:0000256" key="3">
    <source>
        <dbReference type="PROSITE-ProRule" id="PRU00023"/>
    </source>
</evidence>
<keyword evidence="6" id="KW-1185">Reference proteome</keyword>
<gene>
    <name evidence="5" type="ORF">LLEC1_02399</name>
</gene>
<evidence type="ECO:0000313" key="6">
    <source>
        <dbReference type="Proteomes" id="UP000243081"/>
    </source>
</evidence>
<dbReference type="InterPro" id="IPR036770">
    <property type="entry name" value="Ankyrin_rpt-contain_sf"/>
</dbReference>
<evidence type="ECO:0008006" key="7">
    <source>
        <dbReference type="Google" id="ProtNLM"/>
    </source>
</evidence>
<feature type="repeat" description="ANK" evidence="3">
    <location>
        <begin position="531"/>
        <end position="563"/>
    </location>
</feature>
<reference evidence="5 6" key="1">
    <citation type="submission" date="2016-03" db="EMBL/GenBank/DDBJ databases">
        <title>Fine-scale spatial genetic structure of a fungal parasite of coffee scale insects.</title>
        <authorList>
            <person name="Jackson D."/>
            <person name="Zemenick K.A."/>
            <person name="Malloure B."/>
            <person name="Quandt C.A."/>
            <person name="James T.Y."/>
        </authorList>
    </citation>
    <scope>NUCLEOTIDE SEQUENCE [LARGE SCALE GENOMIC DNA]</scope>
    <source>
        <strain evidence="5 6">UM487</strain>
    </source>
</reference>
<feature type="compositionally biased region" description="Basic residues" evidence="4">
    <location>
        <begin position="72"/>
        <end position="81"/>
    </location>
</feature>
<dbReference type="PANTHER" id="PTHR24198:SF165">
    <property type="entry name" value="ANKYRIN REPEAT-CONTAINING PROTEIN-RELATED"/>
    <property type="match status" value="1"/>
</dbReference>
<sequence>MTDRAPKVRWAEFPLEIIAMIAECLPYGRDVYYFMQVCKTYHSLLERRLYVRFAPMPVVPDAERQDSWTTARSRKTARRRAQQASSQGASDNVLMWAVEKNRKETVRKFCQYLLGDTFHLHRRRNERRALDVQGSCKAAFGEAARMGQVGMLEIFLQEAREHVEVLDVVRKNVPRPGLANVHLALKYGLDPSADPEPLIHAMGASDIEVPRLLLDRGADPNHRMDGVLSAAFCAAQREDTRFLQLLVDYGADLKQTCAISKSVSQGQPSHEEYDARMHSPVVAAACLSHNLACLKFLIDSNYFDPAGGETCNVFLERLCFMDRRRWRYRSRDEAFHRTLVRDTQRRQKFSLRLLIKRGLDPNLEVHGDSLLAWAACRGIDEIVELLLEKGATVDTLNTEDMTPLSNMLGWYDDYGYTHGYSLKSAKLLVEAGACLSNFDNSVYSPFWTSVFHEDRRLFKYLLDSLESGDNFAKSLTAQKHFQTSDEYMRATVNEGGRDGATPLLTAAELGNYFFVERLLEVGADARAADVRGRVPLHAAAERDDDKICRLLLAHGADATQKNNAGHDAFHYAKNAEWFAKLVRIENNKRAAAAKEAENPLQPEENTSEGCDRQA</sequence>
<dbReference type="InterPro" id="IPR002110">
    <property type="entry name" value="Ankyrin_rpt"/>
</dbReference>
<dbReference type="PANTHER" id="PTHR24198">
    <property type="entry name" value="ANKYRIN REPEAT AND PROTEIN KINASE DOMAIN-CONTAINING PROTEIN"/>
    <property type="match status" value="1"/>
</dbReference>
<keyword evidence="2 3" id="KW-0040">ANK repeat</keyword>
<feature type="region of interest" description="Disordered" evidence="4">
    <location>
        <begin position="64"/>
        <end position="86"/>
    </location>
</feature>
<feature type="repeat" description="ANK" evidence="3">
    <location>
        <begin position="498"/>
        <end position="530"/>
    </location>
</feature>
<dbReference type="Gene3D" id="1.25.40.20">
    <property type="entry name" value="Ankyrin repeat-containing domain"/>
    <property type="match status" value="3"/>
</dbReference>
<comment type="caution">
    <text evidence="5">The sequence shown here is derived from an EMBL/GenBank/DDBJ whole genome shotgun (WGS) entry which is preliminary data.</text>
</comment>
<dbReference type="EMBL" id="LUKN01002391">
    <property type="protein sequence ID" value="OAQ99150.1"/>
    <property type="molecule type" value="Genomic_DNA"/>
</dbReference>
<dbReference type="Pfam" id="PF00023">
    <property type="entry name" value="Ank"/>
    <property type="match status" value="1"/>
</dbReference>
<evidence type="ECO:0000313" key="5">
    <source>
        <dbReference type="EMBL" id="OAQ99150.1"/>
    </source>
</evidence>
<feature type="repeat" description="ANK" evidence="3">
    <location>
        <begin position="366"/>
        <end position="398"/>
    </location>
</feature>
<dbReference type="PROSITE" id="PS50297">
    <property type="entry name" value="ANK_REP_REGION"/>
    <property type="match status" value="3"/>
</dbReference>
<dbReference type="OMA" id="HINAVDH"/>
<proteinExistence type="predicted"/>
<evidence type="ECO:0000256" key="1">
    <source>
        <dbReference type="ARBA" id="ARBA00022737"/>
    </source>
</evidence>
<dbReference type="Proteomes" id="UP000243081">
    <property type="component" value="Unassembled WGS sequence"/>
</dbReference>
<dbReference type="PROSITE" id="PS50088">
    <property type="entry name" value="ANK_REPEAT"/>
    <property type="match status" value="3"/>
</dbReference>
<evidence type="ECO:0000256" key="2">
    <source>
        <dbReference type="ARBA" id="ARBA00023043"/>
    </source>
</evidence>
<dbReference type="Pfam" id="PF12796">
    <property type="entry name" value="Ank_2"/>
    <property type="match status" value="1"/>
</dbReference>
<dbReference type="CDD" id="cd09917">
    <property type="entry name" value="F-box_SF"/>
    <property type="match status" value="1"/>
</dbReference>
<organism evidence="5 6">
    <name type="scientific">Cordyceps confragosa</name>
    <name type="common">Lecanicillium lecanii</name>
    <dbReference type="NCBI Taxonomy" id="2714763"/>
    <lineage>
        <taxon>Eukaryota</taxon>
        <taxon>Fungi</taxon>
        <taxon>Dikarya</taxon>
        <taxon>Ascomycota</taxon>
        <taxon>Pezizomycotina</taxon>
        <taxon>Sordariomycetes</taxon>
        <taxon>Hypocreomycetidae</taxon>
        <taxon>Hypocreales</taxon>
        <taxon>Cordycipitaceae</taxon>
        <taxon>Akanthomyces</taxon>
    </lineage>
</organism>
<name>A0A179IC03_CORDF</name>
<dbReference type="SUPFAM" id="SSF48403">
    <property type="entry name" value="Ankyrin repeat"/>
    <property type="match status" value="2"/>
</dbReference>
<dbReference type="AlphaFoldDB" id="A0A179IC03"/>
<evidence type="ECO:0000256" key="4">
    <source>
        <dbReference type="SAM" id="MobiDB-lite"/>
    </source>
</evidence>
<feature type="region of interest" description="Disordered" evidence="4">
    <location>
        <begin position="589"/>
        <end position="614"/>
    </location>
</feature>
<keyword evidence="1" id="KW-0677">Repeat</keyword>
<dbReference type="SMART" id="SM00248">
    <property type="entry name" value="ANK"/>
    <property type="match status" value="8"/>
</dbReference>